<dbReference type="InterPro" id="IPR009906">
    <property type="entry name" value="D-Glu_cyclase"/>
</dbReference>
<keyword evidence="2" id="KW-0456">Lyase</keyword>
<dbReference type="FunFam" id="3.40.1640.10:FF:000001">
    <property type="entry name" value="D-glutamate cyclase, mitochondrial"/>
    <property type="match status" value="1"/>
</dbReference>
<dbReference type="InterPro" id="IPR038021">
    <property type="entry name" value="Putative_hydro-lyase"/>
</dbReference>
<evidence type="ECO:0000259" key="3">
    <source>
        <dbReference type="Pfam" id="PF14336"/>
    </source>
</evidence>
<keyword evidence="4" id="KW-1185">Reference proteome</keyword>
<dbReference type="PANTHER" id="PTHR32022">
    <property type="entry name" value="D-GLUTAMATE CYCLASE, MITOCHONDRIAL"/>
    <property type="match status" value="1"/>
</dbReference>
<proteinExistence type="inferred from homology"/>
<evidence type="ECO:0000256" key="1">
    <source>
        <dbReference type="ARBA" id="ARBA00007896"/>
    </source>
</evidence>
<dbReference type="AlphaFoldDB" id="A0A6P5ABQ9"/>
<dbReference type="GO" id="GO:0006536">
    <property type="term" value="P:glutamate metabolic process"/>
    <property type="evidence" value="ECO:0007669"/>
    <property type="project" value="TreeGrafter"/>
</dbReference>
<dbReference type="FunFam" id="3.30.2040.10:FF:000001">
    <property type="entry name" value="D-glutamate cyclase, mitochondrial"/>
    <property type="match status" value="1"/>
</dbReference>
<dbReference type="PANTHER" id="PTHR32022:SF10">
    <property type="entry name" value="D-GLUTAMATE CYCLASE, MITOCHONDRIAL"/>
    <property type="match status" value="1"/>
</dbReference>
<dbReference type="GO" id="GO:0047820">
    <property type="term" value="F:D-glutamate cyclase activity"/>
    <property type="evidence" value="ECO:0007669"/>
    <property type="project" value="TreeGrafter"/>
</dbReference>
<evidence type="ECO:0000256" key="2">
    <source>
        <dbReference type="ARBA" id="ARBA00023239"/>
    </source>
</evidence>
<evidence type="ECO:0000313" key="4">
    <source>
        <dbReference type="Proteomes" id="UP000515135"/>
    </source>
</evidence>
<dbReference type="Gene3D" id="3.30.2040.10">
    <property type="entry name" value="PSTPO5379-like domain"/>
    <property type="match status" value="1"/>
</dbReference>
<dbReference type="KEGG" id="bbel:109482494"/>
<dbReference type="Proteomes" id="UP000515135">
    <property type="component" value="Unplaced"/>
</dbReference>
<evidence type="ECO:0000313" key="5">
    <source>
        <dbReference type="RefSeq" id="XP_019640777.1"/>
    </source>
</evidence>
<name>A0A6P5ABQ9_BRABE</name>
<dbReference type="Gene3D" id="3.40.1640.10">
    <property type="entry name" value="PSTPO5379-like"/>
    <property type="match status" value="1"/>
</dbReference>
<accession>A0A6P5ABQ9</accession>
<reference evidence="5" key="1">
    <citation type="submission" date="2025-08" db="UniProtKB">
        <authorList>
            <consortium name="RefSeq"/>
        </authorList>
    </citation>
    <scope>IDENTIFICATION</scope>
    <source>
        <tissue evidence="5">Gonad</tissue>
    </source>
</reference>
<feature type="domain" description="D-glutamate cyclase-like C-terminal" evidence="3">
    <location>
        <begin position="371"/>
        <end position="496"/>
    </location>
</feature>
<gene>
    <name evidence="5" type="primary">LOC109482494</name>
</gene>
<dbReference type="GeneID" id="109482494"/>
<dbReference type="OrthoDB" id="10262538at2759"/>
<comment type="similarity">
    <text evidence="1">Belongs to the D-glutamate cyclase family.</text>
</comment>
<protein>
    <submittedName>
        <fullName evidence="5">UPF0317 protein C14orf159 homolog, mitochondrial-like</fullName>
    </submittedName>
</protein>
<dbReference type="SUPFAM" id="SSF160920">
    <property type="entry name" value="PSTPO5379-like"/>
    <property type="match status" value="1"/>
</dbReference>
<dbReference type="Pfam" id="PF07286">
    <property type="entry name" value="D-Glu_cyclase"/>
    <property type="match status" value="1"/>
</dbReference>
<sequence length="626" mass="68577">MFTHGTVTVRCFAEVAALPVTPVTCKRPGTRRSGGLRYNDRSTIASAACEVPMSRWDDETFATWHPRDVRRLIRTGELRGRSTSGMCSGYAQANITILPKSLADDFEAFCSLNPGAFPLLYRSEPGELTAPPLAEESDIRTDGVYSVCKNGRLLPESGSLLPYTDQLKDMVTFYTGCSFSFEGAFLEAGVPIRNVEQRRDVGIFRTSIRCQPFSSFDCEVVVTMRYIPEDKLETAFRVTHWTPTSHGAPIHIGDPAMIGISDVENVDWGDVVKATPGDVPVFWPCGVTMEPAVMSAAPSIGFFTHGTKGCLFLCDIKTTFVKDTNMADTPSLVQISQDPLFYSVTSEKAVSRVRELERIVLPPREAQNGCLSDTHDEGALLKSSLSLSHASSVAVVVATYPEQESIPQERCERLQGAVAVTAMLQALGKEVTVVTDENSTKLVDTIARELVRVGYLKKAFTVLPYPKCDIPSTDKSTGENGPTNLKFDHLVRIGESAQEDRSLDQLFPVKLPRIKTTGLSTDGSDTWISTDYTIRAGVSSWGVWALSMALFVLNACPIHDRYLRRSVGTARDMTDAVAAAISLEREQLALSVVLKQTNNMERSGELQFSAEQKGVITAMRNLAVPN</sequence>
<organism evidence="4 5">
    <name type="scientific">Branchiostoma belcheri</name>
    <name type="common">Amphioxus</name>
    <dbReference type="NCBI Taxonomy" id="7741"/>
    <lineage>
        <taxon>Eukaryota</taxon>
        <taxon>Metazoa</taxon>
        <taxon>Chordata</taxon>
        <taxon>Cephalochordata</taxon>
        <taxon>Leptocardii</taxon>
        <taxon>Amphioxiformes</taxon>
        <taxon>Branchiostomatidae</taxon>
        <taxon>Branchiostoma</taxon>
    </lineage>
</organism>
<dbReference type="InterPro" id="IPR025504">
    <property type="entry name" value="GLUCM_C"/>
</dbReference>
<dbReference type="Pfam" id="PF14336">
    <property type="entry name" value="GLUCM-like_C"/>
    <property type="match status" value="1"/>
</dbReference>
<dbReference type="RefSeq" id="XP_019640777.1">
    <property type="nucleotide sequence ID" value="XM_019785218.1"/>
</dbReference>